<protein>
    <submittedName>
        <fullName evidence="2">Uncharacterized protein</fullName>
    </submittedName>
</protein>
<feature type="transmembrane region" description="Helical" evidence="1">
    <location>
        <begin position="9"/>
        <end position="32"/>
    </location>
</feature>
<evidence type="ECO:0000313" key="2">
    <source>
        <dbReference type="EMBL" id="MFB9631649.1"/>
    </source>
</evidence>
<organism evidence="2 3">
    <name type="scientific">Nonomuraea helvata</name>
    <dbReference type="NCBI Taxonomy" id="37484"/>
    <lineage>
        <taxon>Bacteria</taxon>
        <taxon>Bacillati</taxon>
        <taxon>Actinomycetota</taxon>
        <taxon>Actinomycetes</taxon>
        <taxon>Streptosporangiales</taxon>
        <taxon>Streptosporangiaceae</taxon>
        <taxon>Nonomuraea</taxon>
    </lineage>
</organism>
<proteinExistence type="predicted"/>
<reference evidence="2 3" key="1">
    <citation type="submission" date="2024-09" db="EMBL/GenBank/DDBJ databases">
        <authorList>
            <person name="Sun Q."/>
            <person name="Mori K."/>
        </authorList>
    </citation>
    <scope>NUCLEOTIDE SEQUENCE [LARGE SCALE GENOMIC DNA]</scope>
    <source>
        <strain evidence="2 3">JCM 3143</strain>
    </source>
</reference>
<evidence type="ECO:0000256" key="1">
    <source>
        <dbReference type="SAM" id="Phobius"/>
    </source>
</evidence>
<name>A0ABV5SIY0_9ACTN</name>
<keyword evidence="1" id="KW-0472">Membrane</keyword>
<dbReference type="Proteomes" id="UP001589532">
    <property type="component" value="Unassembled WGS sequence"/>
</dbReference>
<feature type="transmembrane region" description="Helical" evidence="1">
    <location>
        <begin position="81"/>
        <end position="113"/>
    </location>
</feature>
<evidence type="ECO:0000313" key="3">
    <source>
        <dbReference type="Proteomes" id="UP001589532"/>
    </source>
</evidence>
<comment type="caution">
    <text evidence="2">The sequence shown here is derived from an EMBL/GenBank/DDBJ whole genome shotgun (WGS) entry which is preliminary data.</text>
</comment>
<dbReference type="EMBL" id="JBHMBW010000108">
    <property type="protein sequence ID" value="MFB9631649.1"/>
    <property type="molecule type" value="Genomic_DNA"/>
</dbReference>
<dbReference type="RefSeq" id="WP_344994353.1">
    <property type="nucleotide sequence ID" value="NZ_BAAAXV010000008.1"/>
</dbReference>
<feature type="transmembrane region" description="Helical" evidence="1">
    <location>
        <begin position="44"/>
        <end position="69"/>
    </location>
</feature>
<keyword evidence="3" id="KW-1185">Reference proteome</keyword>
<keyword evidence="1" id="KW-0812">Transmembrane</keyword>
<sequence>MQRRLERRLLVAAAVWTGLLALVTLFPYRMWFEQVAAGSAGESLIAGASAVVGVYGLVLLLVALVTGWLAWRIGTRPGAAVLWWAGACAVGALLTRDVVGCLLFSVVCAVYAARSRALRKAGSFHRTQGIHR</sequence>
<gene>
    <name evidence="2" type="ORF">ACFFSA_52060</name>
</gene>
<accession>A0ABV5SIY0</accession>
<keyword evidence="1" id="KW-1133">Transmembrane helix</keyword>